<gene>
    <name evidence="2" type="ORF">LIZ65_07865</name>
</gene>
<reference evidence="2 3" key="1">
    <citation type="submission" date="2021-10" db="EMBL/GenBank/DDBJ databases">
        <title>Collection of gut derived symbiotic bacterial strains cultured from healthy donors.</title>
        <authorList>
            <person name="Lin H."/>
            <person name="Littmann E."/>
            <person name="Kohout C."/>
            <person name="Pamer E.G."/>
        </authorList>
    </citation>
    <scope>NUCLEOTIDE SEQUENCE [LARGE SCALE GENOMIC DNA]</scope>
    <source>
        <strain evidence="2 3">DFI.1.165</strain>
    </source>
</reference>
<name>A0ABS8DFL1_9FIRM</name>
<evidence type="ECO:0000313" key="3">
    <source>
        <dbReference type="Proteomes" id="UP001299546"/>
    </source>
</evidence>
<dbReference type="RefSeq" id="WP_066734051.1">
    <property type="nucleotide sequence ID" value="NZ_JAJCIQ010000003.1"/>
</dbReference>
<organism evidence="2 3">
    <name type="scientific">Bariatricus massiliensis</name>
    <dbReference type="NCBI Taxonomy" id="1745713"/>
    <lineage>
        <taxon>Bacteria</taxon>
        <taxon>Bacillati</taxon>
        <taxon>Bacillota</taxon>
        <taxon>Clostridia</taxon>
        <taxon>Lachnospirales</taxon>
        <taxon>Lachnospiraceae</taxon>
        <taxon>Bariatricus</taxon>
    </lineage>
</organism>
<proteinExistence type="predicted"/>
<keyword evidence="3" id="KW-1185">Reference proteome</keyword>
<dbReference type="GO" id="GO:0016874">
    <property type="term" value="F:ligase activity"/>
    <property type="evidence" value="ECO:0007669"/>
    <property type="project" value="UniProtKB-KW"/>
</dbReference>
<keyword evidence="2" id="KW-0436">Ligase</keyword>
<comment type="caution">
    <text evidence="2">The sequence shown here is derived from an EMBL/GenBank/DDBJ whole genome shotgun (WGS) entry which is preliminary data.</text>
</comment>
<evidence type="ECO:0000256" key="1">
    <source>
        <dbReference type="SAM" id="MobiDB-lite"/>
    </source>
</evidence>
<sequence length="122" mass="13180">MGKVSELSVLVDELRKCGETLVGISQELADMFSGAEEEKQPIKKTAAKKKAVEEPKQEPQPETERPLTLEDVRAVCADKSRSGFTAEVKAILTKHGADKLSEVDPAEYKALLAEVEVLGNAG</sequence>
<protein>
    <submittedName>
        <fullName evidence="2">DNA ligase</fullName>
    </submittedName>
</protein>
<evidence type="ECO:0000313" key="2">
    <source>
        <dbReference type="EMBL" id="MCB7387203.1"/>
    </source>
</evidence>
<dbReference type="EMBL" id="JAJCIS010000003">
    <property type="protein sequence ID" value="MCB7387203.1"/>
    <property type="molecule type" value="Genomic_DNA"/>
</dbReference>
<accession>A0ABS8DFL1</accession>
<feature type="region of interest" description="Disordered" evidence="1">
    <location>
        <begin position="34"/>
        <end position="69"/>
    </location>
</feature>
<dbReference type="Proteomes" id="UP001299546">
    <property type="component" value="Unassembled WGS sequence"/>
</dbReference>
<feature type="compositionally biased region" description="Basic and acidic residues" evidence="1">
    <location>
        <begin position="50"/>
        <end position="69"/>
    </location>
</feature>